<protein>
    <submittedName>
        <fullName evidence="1">Uncharacterized protein</fullName>
    </submittedName>
</protein>
<gene>
    <name evidence="1" type="ORF">C4B59_14025</name>
</gene>
<reference evidence="1" key="1">
    <citation type="submission" date="2018-01" db="EMBL/GenBank/DDBJ databases">
        <authorList>
            <person name="Krukenberg V."/>
        </authorList>
    </citation>
    <scope>NUCLEOTIDE SEQUENCE</scope>
    <source>
        <strain evidence="1">E20ANME2</strain>
    </source>
</reference>
<evidence type="ECO:0000313" key="1">
    <source>
        <dbReference type="EMBL" id="PXF58045.1"/>
    </source>
</evidence>
<name>A0AC61KZG9_9EURY</name>
<evidence type="ECO:0000313" key="2">
    <source>
        <dbReference type="Proteomes" id="UP000248329"/>
    </source>
</evidence>
<dbReference type="Proteomes" id="UP000248329">
    <property type="component" value="Unassembled WGS sequence"/>
</dbReference>
<accession>A0AC61KZG9</accession>
<organism evidence="1 2">
    <name type="scientific">Candidatus Methanogaster sp</name>
    <dbReference type="NCBI Taxonomy" id="3386292"/>
    <lineage>
        <taxon>Archaea</taxon>
        <taxon>Methanobacteriati</taxon>
        <taxon>Methanobacteriota</taxon>
        <taxon>Stenosarchaea group</taxon>
        <taxon>Methanomicrobia</taxon>
        <taxon>Methanosarcinales</taxon>
        <taxon>ANME-2 cluster</taxon>
        <taxon>Candidatus Methanogasteraceae</taxon>
        <taxon>Candidatus Methanogaster</taxon>
    </lineage>
</organism>
<proteinExistence type="predicted"/>
<sequence length="402" mass="45078">MAEKILIVDDSDLNLRLLSSILKNEGYEIIEAVDGEEAVDLALRELPDLILLDVMMPNKDGYEACSEIKSDNRTTNIAIIFLSAKAEAKDKIKGLELGGADYVTKPFDKGEVLARVRAQLKIQNLTKCMIRANQDLLKKQESLDNDLKAAAEIQKSLLPDTLPGIQSIDVSWKFMPCQRIGGDLFNLLRLDEDHWAVYVLDVSGHGVPSAMVSVSVSQMLRPQTGFVVKKSIKPPPYYTIVSPSEVLNELDREYPIDRFEKFFTISYHVLNTKNGLLKYSNAAHPPPVLLHQDGTLELLDKGGTIIGMDGILPFEEGERELCFKDKLIIYTDGIVEYQDRNGSFYGEDRFYMELQKLKNEPVSVIMDGIIESVMNFGEHNEPQDDITMLGLEFKGNEKKGAS</sequence>
<dbReference type="EMBL" id="PQXF01000043">
    <property type="protein sequence ID" value="PXF58045.1"/>
    <property type="molecule type" value="Genomic_DNA"/>
</dbReference>
<comment type="caution">
    <text evidence="1">The sequence shown here is derived from an EMBL/GenBank/DDBJ whole genome shotgun (WGS) entry which is preliminary data.</text>
</comment>